<dbReference type="AlphaFoldDB" id="A0AAW4PUP3"/>
<dbReference type="EMBL" id="RKLR01000013">
    <property type="protein sequence ID" value="MBX0325403.1"/>
    <property type="molecule type" value="Genomic_DNA"/>
</dbReference>
<dbReference type="RefSeq" id="WP_220620267.1">
    <property type="nucleotide sequence ID" value="NZ_RKLR01000013.1"/>
</dbReference>
<sequence length="212" mass="23067">MSERAVTGVRRLGWYLLVAVGVLAFALAVLPGGSGLFPTESLIDRVGNEYFLLGILGGVAVGVLGWMVVRRAREHVTQADPPEPETVRDAPPPGAEFDRLVEGLPTLSAREGSEDAEELRRRLRSTVVATLMREEDLSEERAERWVAEGAWTDDPVATRFLDETASGPPLSERARLLLRGDSWVQHGARAVARALLEQTDAADERGEGSEEA</sequence>
<keyword evidence="1" id="KW-1133">Transmembrane helix</keyword>
<comment type="caution">
    <text evidence="2">The sequence shown here is derived from an EMBL/GenBank/DDBJ whole genome shotgun (WGS) entry which is preliminary data.</text>
</comment>
<evidence type="ECO:0000313" key="2">
    <source>
        <dbReference type="EMBL" id="MBX0325403.1"/>
    </source>
</evidence>
<organism evidence="2 3">
    <name type="scientific">Haloarcula rubra</name>
    <dbReference type="NCBI Taxonomy" id="2487747"/>
    <lineage>
        <taxon>Archaea</taxon>
        <taxon>Methanobacteriati</taxon>
        <taxon>Methanobacteriota</taxon>
        <taxon>Stenosarchaea group</taxon>
        <taxon>Halobacteria</taxon>
        <taxon>Halobacteriales</taxon>
        <taxon>Haloarculaceae</taxon>
        <taxon>Haloarcula</taxon>
    </lineage>
</organism>
<feature type="transmembrane region" description="Helical" evidence="1">
    <location>
        <begin position="12"/>
        <end position="30"/>
    </location>
</feature>
<keyword evidence="1" id="KW-0472">Membrane</keyword>
<proteinExistence type="predicted"/>
<gene>
    <name evidence="2" type="ORF">EGH21_20460</name>
</gene>
<dbReference type="InterPro" id="IPR055693">
    <property type="entry name" value="DUF7269"/>
</dbReference>
<dbReference type="Proteomes" id="UP001430377">
    <property type="component" value="Unassembled WGS sequence"/>
</dbReference>
<accession>A0AAW4PUP3</accession>
<keyword evidence="1" id="KW-0812">Transmembrane</keyword>
<protein>
    <submittedName>
        <fullName evidence="2">Uncharacterized protein</fullName>
    </submittedName>
</protein>
<evidence type="ECO:0000313" key="3">
    <source>
        <dbReference type="Proteomes" id="UP001430377"/>
    </source>
</evidence>
<feature type="transmembrane region" description="Helical" evidence="1">
    <location>
        <begin position="50"/>
        <end position="69"/>
    </location>
</feature>
<dbReference type="Pfam" id="PF23933">
    <property type="entry name" value="DUF7269"/>
    <property type="match status" value="1"/>
</dbReference>
<evidence type="ECO:0000256" key="1">
    <source>
        <dbReference type="SAM" id="Phobius"/>
    </source>
</evidence>
<name>A0AAW4PUP3_9EURY</name>
<keyword evidence="3" id="KW-1185">Reference proteome</keyword>
<reference evidence="2 3" key="1">
    <citation type="submission" date="2021-06" db="EMBL/GenBank/DDBJ databases">
        <title>Halomicroarcula sp. a new haloarchaeum isolated from saline soil.</title>
        <authorList>
            <person name="Duran-Viseras A."/>
            <person name="Sanchez-Porro C."/>
            <person name="Ventosa A."/>
        </authorList>
    </citation>
    <scope>NUCLEOTIDE SEQUENCE [LARGE SCALE GENOMIC DNA]</scope>
    <source>
        <strain evidence="2 3">F13</strain>
    </source>
</reference>